<dbReference type="EnsemblMetazoa" id="GPPI031765-RA">
    <property type="protein sequence ID" value="GPPI031765-PA"/>
    <property type="gene ID" value="GPPI031765"/>
</dbReference>
<keyword evidence="2" id="KW-1185">Reference proteome</keyword>
<protein>
    <submittedName>
        <fullName evidence="1">Uncharacterized protein</fullName>
    </submittedName>
</protein>
<reference evidence="1" key="2">
    <citation type="submission" date="2020-05" db="UniProtKB">
        <authorList>
            <consortium name="EnsemblMetazoa"/>
        </authorList>
    </citation>
    <scope>IDENTIFICATION</scope>
    <source>
        <strain evidence="1">IAEA</strain>
    </source>
</reference>
<dbReference type="Proteomes" id="UP000092460">
    <property type="component" value="Unassembled WGS sequence"/>
</dbReference>
<evidence type="ECO:0000313" key="2">
    <source>
        <dbReference type="Proteomes" id="UP000092460"/>
    </source>
</evidence>
<sequence length="197" mass="22994">MSYPKYTSCYLVGNGSVRCQAVFQISHAPAYVKMQGYIQDYIYYKCIKTLILLDLLFDNHEENFLKLSGIRIENLQILAHVAMYFDKSNVRHKGRHKGRKFKRKHSNVTLVEERVELNVQDTRISKPKVPSNIFDVKDCNIYPAEARQLQQTYGAVERSSWKDREVDALIRSVRNDETSYDNVLHFCFALLHDIVLS</sequence>
<organism evidence="1 2">
    <name type="scientific">Glossina palpalis gambiensis</name>
    <dbReference type="NCBI Taxonomy" id="67801"/>
    <lineage>
        <taxon>Eukaryota</taxon>
        <taxon>Metazoa</taxon>
        <taxon>Ecdysozoa</taxon>
        <taxon>Arthropoda</taxon>
        <taxon>Hexapoda</taxon>
        <taxon>Insecta</taxon>
        <taxon>Pterygota</taxon>
        <taxon>Neoptera</taxon>
        <taxon>Endopterygota</taxon>
        <taxon>Diptera</taxon>
        <taxon>Brachycera</taxon>
        <taxon>Muscomorpha</taxon>
        <taxon>Hippoboscoidea</taxon>
        <taxon>Glossinidae</taxon>
        <taxon>Glossina</taxon>
    </lineage>
</organism>
<reference evidence="2" key="1">
    <citation type="submission" date="2015-01" db="EMBL/GenBank/DDBJ databases">
        <authorList>
            <person name="Aksoy S."/>
            <person name="Warren W."/>
            <person name="Wilson R.K."/>
        </authorList>
    </citation>
    <scope>NUCLEOTIDE SEQUENCE [LARGE SCALE GENOMIC DNA]</scope>
    <source>
        <strain evidence="2">IAEA</strain>
    </source>
</reference>
<proteinExistence type="predicted"/>
<name>A0A1B0BJ07_9MUSC</name>
<dbReference type="VEuPathDB" id="VectorBase:GPPI031765"/>
<accession>A0A1B0BJ07</accession>
<evidence type="ECO:0000313" key="1">
    <source>
        <dbReference type="EnsemblMetazoa" id="GPPI031765-PA"/>
    </source>
</evidence>
<dbReference type="STRING" id="67801.A0A1B0BJ07"/>
<dbReference type="AlphaFoldDB" id="A0A1B0BJ07"/>
<dbReference type="EMBL" id="JXJN01015297">
    <property type="status" value="NOT_ANNOTATED_CDS"/>
    <property type="molecule type" value="Genomic_DNA"/>
</dbReference>